<evidence type="ECO:0000313" key="6">
    <source>
        <dbReference type="EMBL" id="TFJ92147.1"/>
    </source>
</evidence>
<keyword evidence="1" id="KW-0540">Nuclease</keyword>
<dbReference type="PANTHER" id="PTHR41286:SF1">
    <property type="entry name" value="HNH NUCLEASE YAJD-RELATED"/>
    <property type="match status" value="1"/>
</dbReference>
<evidence type="ECO:0000259" key="5">
    <source>
        <dbReference type="SMART" id="SM00507"/>
    </source>
</evidence>
<organism evidence="6 7">
    <name type="scientific">Lentibacillus salicampi</name>
    <dbReference type="NCBI Taxonomy" id="175306"/>
    <lineage>
        <taxon>Bacteria</taxon>
        <taxon>Bacillati</taxon>
        <taxon>Bacillota</taxon>
        <taxon>Bacilli</taxon>
        <taxon>Bacillales</taxon>
        <taxon>Bacillaceae</taxon>
        <taxon>Lentibacillus</taxon>
    </lineage>
</organism>
<keyword evidence="6" id="KW-0255">Endonuclease</keyword>
<dbReference type="PANTHER" id="PTHR41286">
    <property type="entry name" value="HNH NUCLEASE YAJD-RELATED"/>
    <property type="match status" value="1"/>
</dbReference>
<evidence type="ECO:0000256" key="2">
    <source>
        <dbReference type="ARBA" id="ARBA00022801"/>
    </source>
</evidence>
<reference evidence="6 7" key="1">
    <citation type="submission" date="2019-03" db="EMBL/GenBank/DDBJ databases">
        <title>Genome sequence of Lentibacillus salicampi ATCC BAA-719.</title>
        <authorList>
            <person name="Maclea K.S."/>
            <person name="Simoes Junior M."/>
        </authorList>
    </citation>
    <scope>NUCLEOTIDE SEQUENCE [LARGE SCALE GENOMIC DNA]</scope>
    <source>
        <strain evidence="6 7">ATCC BAA-719</strain>
    </source>
</reference>
<feature type="domain" description="HNH nuclease" evidence="5">
    <location>
        <begin position="52"/>
        <end position="107"/>
    </location>
</feature>
<comment type="similarity">
    <text evidence="3">Belongs to the HNH nuclease family.</text>
</comment>
<dbReference type="OrthoDB" id="9811997at2"/>
<protein>
    <recommendedName>
        <fullName evidence="4">Putative HNH nuclease YajD</fullName>
    </recommendedName>
</protein>
<dbReference type="GO" id="GO:0008270">
    <property type="term" value="F:zinc ion binding"/>
    <property type="evidence" value="ECO:0007669"/>
    <property type="project" value="InterPro"/>
</dbReference>
<accession>A0A4Y9AAD7</accession>
<gene>
    <name evidence="6" type="ORF">E4U82_13790</name>
</gene>
<dbReference type="GO" id="GO:0003676">
    <property type="term" value="F:nucleic acid binding"/>
    <property type="evidence" value="ECO:0007669"/>
    <property type="project" value="InterPro"/>
</dbReference>
<dbReference type="EMBL" id="SRHY01000028">
    <property type="protein sequence ID" value="TFJ92147.1"/>
    <property type="molecule type" value="Genomic_DNA"/>
</dbReference>
<keyword evidence="7" id="KW-1185">Reference proteome</keyword>
<evidence type="ECO:0000256" key="3">
    <source>
        <dbReference type="ARBA" id="ARBA00038412"/>
    </source>
</evidence>
<comment type="caution">
    <text evidence="6">The sequence shown here is derived from an EMBL/GenBank/DDBJ whole genome shotgun (WGS) entry which is preliminary data.</text>
</comment>
<name>A0A4Y9AAD7_9BACI</name>
<evidence type="ECO:0000256" key="1">
    <source>
        <dbReference type="ARBA" id="ARBA00022722"/>
    </source>
</evidence>
<evidence type="ECO:0000256" key="4">
    <source>
        <dbReference type="ARBA" id="ARBA00040194"/>
    </source>
</evidence>
<dbReference type="GO" id="GO:0005829">
    <property type="term" value="C:cytosol"/>
    <property type="evidence" value="ECO:0007669"/>
    <property type="project" value="TreeGrafter"/>
</dbReference>
<sequence>MPHKPRRPCAEPGCTVLTDESYCNEHQKNYHKDHDRYRKTSHKRGYDWNWRKYRLSFLVRNPLCKYCGDRGMTVPATEVDHIVPHRGDRQLFWDASNHQGLCKSCHSIKTAKEK</sequence>
<dbReference type="CDD" id="cd00085">
    <property type="entry name" value="HNHc"/>
    <property type="match status" value="1"/>
</dbReference>
<dbReference type="GO" id="GO:0004519">
    <property type="term" value="F:endonuclease activity"/>
    <property type="evidence" value="ECO:0007669"/>
    <property type="project" value="UniProtKB-KW"/>
</dbReference>
<dbReference type="Pfam" id="PF01844">
    <property type="entry name" value="HNH"/>
    <property type="match status" value="1"/>
</dbReference>
<dbReference type="GO" id="GO:0016787">
    <property type="term" value="F:hydrolase activity"/>
    <property type="evidence" value="ECO:0007669"/>
    <property type="project" value="UniProtKB-KW"/>
</dbReference>
<keyword evidence="2" id="KW-0378">Hydrolase</keyword>
<dbReference type="AlphaFoldDB" id="A0A4Y9AAD7"/>
<dbReference type="Proteomes" id="UP000298484">
    <property type="component" value="Unassembled WGS sequence"/>
</dbReference>
<dbReference type="InterPro" id="IPR003615">
    <property type="entry name" value="HNH_nuc"/>
</dbReference>
<dbReference type="Gene3D" id="1.10.30.50">
    <property type="match status" value="1"/>
</dbReference>
<proteinExistence type="inferred from homology"/>
<dbReference type="InterPro" id="IPR002711">
    <property type="entry name" value="HNH"/>
</dbReference>
<evidence type="ECO:0000313" key="7">
    <source>
        <dbReference type="Proteomes" id="UP000298484"/>
    </source>
</evidence>
<dbReference type="SMART" id="SM00507">
    <property type="entry name" value="HNHc"/>
    <property type="match status" value="1"/>
</dbReference>
<dbReference type="RefSeq" id="WP_135110754.1">
    <property type="nucleotide sequence ID" value="NZ_SRHY01000028.1"/>
</dbReference>